<evidence type="ECO:0000313" key="2">
    <source>
        <dbReference type="EMBL" id="KAJ6257430.1"/>
    </source>
</evidence>
<dbReference type="EMBL" id="JAQGDS010000010">
    <property type="protein sequence ID" value="KAJ6257430.1"/>
    <property type="molecule type" value="Genomic_DNA"/>
</dbReference>
<organism evidence="2 3">
    <name type="scientific">Drechslerella dactyloides</name>
    <name type="common">Nematode-trapping fungus</name>
    <name type="synonym">Arthrobotrys dactyloides</name>
    <dbReference type="NCBI Taxonomy" id="74499"/>
    <lineage>
        <taxon>Eukaryota</taxon>
        <taxon>Fungi</taxon>
        <taxon>Dikarya</taxon>
        <taxon>Ascomycota</taxon>
        <taxon>Pezizomycotina</taxon>
        <taxon>Orbiliomycetes</taxon>
        <taxon>Orbiliales</taxon>
        <taxon>Orbiliaceae</taxon>
        <taxon>Drechslerella</taxon>
    </lineage>
</organism>
<accession>A0AAD6ITM4</accession>
<proteinExistence type="predicted"/>
<dbReference type="Proteomes" id="UP001221413">
    <property type="component" value="Unassembled WGS sequence"/>
</dbReference>
<feature type="region of interest" description="Disordered" evidence="1">
    <location>
        <begin position="467"/>
        <end position="489"/>
    </location>
</feature>
<dbReference type="AlphaFoldDB" id="A0AAD6ITM4"/>
<sequence>MSPGHGLSLSIDAVETALAMASRAPYLNRPRFKPAREKPANVSEYQRHLHDKIKKSLESAARSSMNSGIMPTYMPGQEPKRWAPTSASSTDASSNYFGEWHSHRDAALTDDIKNSLTQSKRVHHIDLSTLGSRLSGVAAQDSDVMSLLSPATESITPSERPSEAKLRREARADHFRRYGKGPDLTKIYQFSVLGKNNKTYNRLAACDLTLYHPGRDSHRSVPSQQDRNINLRIALAKDCLKIIAILRITDSEQQPDASRFYNIASLSWPISSLPNSFVRCYVDKIMERKVTAKGRWQYKPTYFFEVRNQGKLEQGCLDTSSSQTLGINQSHLDCGFNLIRNIRDLASQSLNEQRQSGVETPGFWFSVHSLSLQTDDDDSLKQISNPNSKFEFISWEKVPQKLLEECLDRLLTGIQVKLDKEPQSIIAPETIEKYQEILQNAAQQGVIGIPIPPSVAAKFLNCPGSGLSSQPTQTRLEDSGGSSGSQGTNAIENMYSGVMDADLKHRSTSRKNDILDTVDESTPEIASNSQHASAELFAANISEPRGAVLAGECQPSCAMGFTSPFDLQNGHCLSISPGTKSYHVDEVGLQEKKTSTTLVVGHENNRMAEASTCDFIAEKATAAEPFGDGHFKMDMTTAHRVFTAHQEERKKAHRMKILLNEIPIFQRPSKNPQSSQNITQYSPSDQTADVGYENIALSHEEYFQQSQPLGSPIRTELQFGDVFSYFKADIDKAMRLAFDSSDSSEDYEFDTKSRASGITSSRFSNVSSLRQSLGLLQRGNKDTEEMRW</sequence>
<evidence type="ECO:0000313" key="3">
    <source>
        <dbReference type="Proteomes" id="UP001221413"/>
    </source>
</evidence>
<evidence type="ECO:0000256" key="1">
    <source>
        <dbReference type="SAM" id="MobiDB-lite"/>
    </source>
</evidence>
<keyword evidence="3" id="KW-1185">Reference proteome</keyword>
<comment type="caution">
    <text evidence="2">The sequence shown here is derived from an EMBL/GenBank/DDBJ whole genome shotgun (WGS) entry which is preliminary data.</text>
</comment>
<protein>
    <submittedName>
        <fullName evidence="2">Uncharacterized protein</fullName>
    </submittedName>
</protein>
<reference evidence="2" key="1">
    <citation type="submission" date="2023-01" db="EMBL/GenBank/DDBJ databases">
        <title>The chitinases involved in constricting ring structure development in the nematode-trapping fungus Drechslerella dactyloides.</title>
        <authorList>
            <person name="Wang R."/>
            <person name="Zhang L."/>
            <person name="Tang P."/>
            <person name="Li S."/>
            <person name="Liang L."/>
        </authorList>
    </citation>
    <scope>NUCLEOTIDE SEQUENCE</scope>
    <source>
        <strain evidence="2">YMF1.00031</strain>
    </source>
</reference>
<name>A0AAD6ITM4_DREDA</name>
<gene>
    <name evidence="2" type="ORF">Dda_7214</name>
</gene>